<name>A0A076LAI9_9EURY</name>
<gene>
    <name evidence="7" type="ORF">JH146_0546</name>
</gene>
<organism evidence="7 8">
    <name type="scientific">Methanocaldococcus bathoardescens</name>
    <dbReference type="NCBI Taxonomy" id="1301915"/>
    <lineage>
        <taxon>Archaea</taxon>
        <taxon>Methanobacteriati</taxon>
        <taxon>Methanobacteriota</taxon>
        <taxon>Methanomada group</taxon>
        <taxon>Methanococci</taxon>
        <taxon>Methanococcales</taxon>
        <taxon>Methanocaldococcaceae</taxon>
        <taxon>Methanocaldococcus</taxon>
    </lineage>
</organism>
<evidence type="ECO:0000256" key="4">
    <source>
        <dbReference type="ARBA" id="ARBA00023172"/>
    </source>
</evidence>
<evidence type="ECO:0000259" key="5">
    <source>
        <dbReference type="Pfam" id="PF01385"/>
    </source>
</evidence>
<evidence type="ECO:0000259" key="6">
    <source>
        <dbReference type="Pfam" id="PF07282"/>
    </source>
</evidence>
<dbReference type="Pfam" id="PF01385">
    <property type="entry name" value="OrfB_IS605"/>
    <property type="match status" value="1"/>
</dbReference>
<feature type="domain" description="Cas12f1-like TNB" evidence="6">
    <location>
        <begin position="359"/>
        <end position="439"/>
    </location>
</feature>
<dbReference type="Proteomes" id="UP000028781">
    <property type="component" value="Chromosome"/>
</dbReference>
<accession>A0A076LAI9</accession>
<dbReference type="HOGENOM" id="CLU_032903_16_4_2"/>
<sequence>MKVIGRIYIYDNRLKNIAPFTIQLAHFRNMLIILILKLKEHLSYYPTNEALLYSLLADRLNKRTLNNLEKLQKLNEISNIIKSDNFLSKLLNSMKKLKKELNNNYAIQSIIRQVCRDFKAYRKAYEEYLANSNKFSGKPKPPKAKKLKNIDKFTVELNKMSFKINNKILHVKLHKNKQIRIKLPEFIKEPSSVRITYYLGFAYVDIVYDKHIEELKPLGKYKAGIDLGVENFATVVSTNDNVPSIVVKSSYLKSFNQWWNKLSAKLRSQIDTIKNLLKENPDDKNILLELKILTKRIKKLHLHRKKWMENIVHQVSKAISVFLHQTEHDKVFIGRNILEAKNGSNLSKRVNQNFVQIPFRLFIDKLAYKLKWLGIKLVEVDESYTSKASCISDDIIEIQRRVGNNEKVSMSGDRICRGLYFDKIVNLIFHADVNGAFNILKVGLKKKRLFKKVDKIVKVKLCRPKAVRLFEFCRAVLGNLCPPNWAVEVGLSR</sequence>
<keyword evidence="2" id="KW-0815">Transposition</keyword>
<keyword evidence="3" id="KW-0238">DNA-binding</keyword>
<dbReference type="GO" id="GO:0003677">
    <property type="term" value="F:DNA binding"/>
    <property type="evidence" value="ECO:0007669"/>
    <property type="project" value="UniProtKB-KW"/>
</dbReference>
<dbReference type="NCBIfam" id="TIGR01766">
    <property type="entry name" value="IS200/IS605 family accessory protein TnpB-like domain"/>
    <property type="match status" value="1"/>
</dbReference>
<evidence type="ECO:0000313" key="8">
    <source>
        <dbReference type="Proteomes" id="UP000028781"/>
    </source>
</evidence>
<evidence type="ECO:0000256" key="3">
    <source>
        <dbReference type="ARBA" id="ARBA00023125"/>
    </source>
</evidence>
<proteinExistence type="inferred from homology"/>
<keyword evidence="8" id="KW-1185">Reference proteome</keyword>
<dbReference type="RefSeq" id="WP_052352068.1">
    <property type="nucleotide sequence ID" value="NZ_CP009149.1"/>
</dbReference>
<reference evidence="7 8" key="1">
    <citation type="journal article" date="2015" name="Int. J. Syst. Evol. Microbiol.">
        <title>M ethanocaldococcus bathoardescens sp. nov., a hyperthermophilic methanogen isolated from a volcanically active deep-sea hydrothermal vent.</title>
        <authorList>
            <person name="Stewart L.C."/>
            <person name="Jung J.H."/>
            <person name="Kim Y.T."/>
            <person name="Kwon S.W."/>
            <person name="Park C.S."/>
            <person name="Holden J.F."/>
        </authorList>
    </citation>
    <scope>NUCLEOTIDE SEQUENCE [LARGE SCALE GENOMIC DNA]</scope>
    <source>
        <strain evidence="7 8">JH146</strain>
    </source>
</reference>
<dbReference type="GO" id="GO:0032196">
    <property type="term" value="P:transposition"/>
    <property type="evidence" value="ECO:0007669"/>
    <property type="project" value="UniProtKB-KW"/>
</dbReference>
<dbReference type="KEGG" id="mjh:JH146_0546"/>
<evidence type="ECO:0000256" key="1">
    <source>
        <dbReference type="ARBA" id="ARBA00008761"/>
    </source>
</evidence>
<keyword evidence="4" id="KW-0233">DNA recombination</keyword>
<dbReference type="EMBL" id="CP009149">
    <property type="protein sequence ID" value="AIJ05395.1"/>
    <property type="molecule type" value="Genomic_DNA"/>
</dbReference>
<feature type="domain" description="Probable transposase IS891/IS1136/IS1341" evidence="5">
    <location>
        <begin position="213"/>
        <end position="334"/>
    </location>
</feature>
<dbReference type="OrthoDB" id="142001at2157"/>
<comment type="similarity">
    <text evidence="1">In the C-terminal section; belongs to the transposase 35 family.</text>
</comment>
<dbReference type="InterPro" id="IPR001959">
    <property type="entry name" value="Transposase"/>
</dbReference>
<protein>
    <submittedName>
        <fullName evidence="7">Transposase, IS605 OrfB</fullName>
    </submittedName>
</protein>
<dbReference type="STRING" id="1301915.JH146_0546"/>
<dbReference type="Pfam" id="PF07282">
    <property type="entry name" value="Cas12f1-like_TNB"/>
    <property type="match status" value="1"/>
</dbReference>
<evidence type="ECO:0000256" key="2">
    <source>
        <dbReference type="ARBA" id="ARBA00022578"/>
    </source>
</evidence>
<dbReference type="AlphaFoldDB" id="A0A076LAI9"/>
<dbReference type="GeneID" id="24891146"/>
<dbReference type="NCBIfam" id="NF040570">
    <property type="entry name" value="guided_TnpB"/>
    <property type="match status" value="1"/>
</dbReference>
<dbReference type="GO" id="GO:0006310">
    <property type="term" value="P:DNA recombination"/>
    <property type="evidence" value="ECO:0007669"/>
    <property type="project" value="UniProtKB-KW"/>
</dbReference>
<evidence type="ECO:0000313" key="7">
    <source>
        <dbReference type="EMBL" id="AIJ05395.1"/>
    </source>
</evidence>
<dbReference type="InterPro" id="IPR010095">
    <property type="entry name" value="Cas12f1-like_TNB"/>
</dbReference>